<feature type="transmembrane region" description="Helical" evidence="1">
    <location>
        <begin position="12"/>
        <end position="31"/>
    </location>
</feature>
<evidence type="ECO:0000313" key="4">
    <source>
        <dbReference type="Proteomes" id="UP000320585"/>
    </source>
</evidence>
<dbReference type="Proteomes" id="UP000320585">
    <property type="component" value="Chromosome"/>
</dbReference>
<feature type="transmembrane region" description="Helical" evidence="1">
    <location>
        <begin position="43"/>
        <end position="61"/>
    </location>
</feature>
<dbReference type="EMBL" id="AP019697">
    <property type="protein sequence ID" value="BBK24280.1"/>
    <property type="molecule type" value="Genomic_DNA"/>
</dbReference>
<feature type="transmembrane region" description="Helical" evidence="1">
    <location>
        <begin position="231"/>
        <end position="254"/>
    </location>
</feature>
<reference evidence="4" key="1">
    <citation type="submission" date="2019-05" db="EMBL/GenBank/DDBJ databases">
        <title>Complete genome sequencing of Dialister sp. strain 5BBH33.</title>
        <authorList>
            <person name="Sakamoto M."/>
            <person name="Murakami T."/>
            <person name="Mori H."/>
        </authorList>
    </citation>
    <scope>NUCLEOTIDE SEQUENCE [LARGE SCALE GENOMIC DNA]</scope>
    <source>
        <strain evidence="4">5BBH33</strain>
    </source>
</reference>
<keyword evidence="1" id="KW-0812">Transmembrane</keyword>
<dbReference type="OrthoDB" id="4964461at2"/>
<dbReference type="NCBIfam" id="TIGR00808">
    <property type="entry name" value="malonate_madM"/>
    <property type="match status" value="1"/>
</dbReference>
<gene>
    <name evidence="3" type="ORF">Dia5BBH33_02150</name>
</gene>
<accession>A0A8D5A578</accession>
<feature type="transmembrane region" description="Helical" evidence="1">
    <location>
        <begin position="166"/>
        <end position="187"/>
    </location>
</feature>
<dbReference type="InterPro" id="IPR018402">
    <property type="entry name" value="Mal/Na_symporter_MadM_N"/>
</dbReference>
<organism evidence="3 4">
    <name type="scientific">Dialister hominis</name>
    <dbReference type="NCBI Taxonomy" id="2582419"/>
    <lineage>
        <taxon>Bacteria</taxon>
        <taxon>Bacillati</taxon>
        <taxon>Bacillota</taxon>
        <taxon>Negativicutes</taxon>
        <taxon>Veillonellales</taxon>
        <taxon>Veillonellaceae</taxon>
        <taxon>Dialister</taxon>
    </lineage>
</organism>
<dbReference type="InterPro" id="IPR004691">
    <property type="entry name" value="Mal/Na_symporter_MadM"/>
</dbReference>
<feature type="domain" description="Malonate/sodium symporter MadM subunit N-terminal" evidence="2">
    <location>
        <begin position="8"/>
        <end position="254"/>
    </location>
</feature>
<evidence type="ECO:0000313" key="3">
    <source>
        <dbReference type="EMBL" id="BBK24280.1"/>
    </source>
</evidence>
<dbReference type="AlphaFoldDB" id="A0A8D5A578"/>
<evidence type="ECO:0000256" key="1">
    <source>
        <dbReference type="SAM" id="Phobius"/>
    </source>
</evidence>
<feature type="transmembrane region" description="Helical" evidence="1">
    <location>
        <begin position="73"/>
        <end position="97"/>
    </location>
</feature>
<keyword evidence="1" id="KW-0472">Membrane</keyword>
<proteinExistence type="predicted"/>
<keyword evidence="4" id="KW-1185">Reference proteome</keyword>
<dbReference type="RefSeq" id="WP_022383173.1">
    <property type="nucleotide sequence ID" value="NZ_AP019697.1"/>
</dbReference>
<dbReference type="GO" id="GO:0044668">
    <property type="term" value="F:sodium:malonate symporter activity"/>
    <property type="evidence" value="ECO:0007669"/>
    <property type="project" value="InterPro"/>
</dbReference>
<protein>
    <submittedName>
        <fullName evidence="3">Malonate transporter MadM</fullName>
    </submittedName>
</protein>
<dbReference type="KEGG" id="dho:Dia5BBH33_02150"/>
<feature type="transmembrane region" description="Helical" evidence="1">
    <location>
        <begin position="109"/>
        <end position="131"/>
    </location>
</feature>
<feature type="transmembrane region" description="Helical" evidence="1">
    <location>
        <begin position="137"/>
        <end position="159"/>
    </location>
</feature>
<keyword evidence="1" id="KW-1133">Transmembrane helix</keyword>
<evidence type="ECO:0000259" key="2">
    <source>
        <dbReference type="Pfam" id="PF03818"/>
    </source>
</evidence>
<dbReference type="Pfam" id="PF03818">
    <property type="entry name" value="MadM"/>
    <property type="match status" value="1"/>
</dbReference>
<name>A0A8D5A578_9FIRM</name>
<sequence length="255" mass="26247">MDIVAIATKLFNSNGMVFSFMLLGIIMYFAYKIGKLTHGRIHGSAIAIFFGLVLAYIGGAMTGGHKGIADVPLFAGMGLVGGAMFRDFAIVSTAFGADLEEIKKIGVRGVLSLFIGEFICLLAGFAVAYPLGYTDPIDLVTIGAGIATFVVGPVTGAALGASSEVIAISIAAGVVKSVLVMVVTPFVAKIFGLDNPQSAMAFGGIMGTTSGTAAGMAAVDPKLVPYAAMTATFYTGLGCLLFPSVFYFLTQMIFG</sequence>
<dbReference type="GeneID" id="92715435"/>